<feature type="region of interest" description="Disordered" evidence="6">
    <location>
        <begin position="2062"/>
        <end position="2091"/>
    </location>
</feature>
<dbReference type="GO" id="GO:0000956">
    <property type="term" value="P:nuclear-transcribed mRNA catabolic process"/>
    <property type="evidence" value="ECO:0007669"/>
    <property type="project" value="TreeGrafter"/>
</dbReference>
<dbReference type="PANTHER" id="PTHR12341">
    <property type="entry name" value="5'-&gt;3' EXORIBONUCLEASE"/>
    <property type="match status" value="1"/>
</dbReference>
<feature type="region of interest" description="Disordered" evidence="6">
    <location>
        <begin position="1347"/>
        <end position="1379"/>
    </location>
</feature>
<evidence type="ECO:0000256" key="2">
    <source>
        <dbReference type="ARBA" id="ARBA00022664"/>
    </source>
</evidence>
<feature type="domain" description="Xrn1 helical" evidence="8">
    <location>
        <begin position="607"/>
        <end position="835"/>
    </location>
</feature>
<feature type="domain" description="Xrn1 N-terminal" evidence="7">
    <location>
        <begin position="1"/>
        <end position="251"/>
    </location>
</feature>
<keyword evidence="5" id="KW-0269">Exonuclease</keyword>
<dbReference type="FunFam" id="3.40.50.12390:FF:000003">
    <property type="entry name" value="5'-3' exoribonuclease"/>
    <property type="match status" value="1"/>
</dbReference>
<gene>
    <name evidence="9" type="ORF">FEM48_Zijuj03G0192900</name>
</gene>
<proteinExistence type="inferred from homology"/>
<evidence type="ECO:0000256" key="5">
    <source>
        <dbReference type="ARBA" id="ARBA00022839"/>
    </source>
</evidence>
<dbReference type="Pfam" id="PF03159">
    <property type="entry name" value="XRN_N"/>
    <property type="match status" value="1"/>
</dbReference>
<dbReference type="Gene3D" id="3.40.50.12390">
    <property type="match status" value="2"/>
</dbReference>
<evidence type="ECO:0000259" key="8">
    <source>
        <dbReference type="Pfam" id="PF17846"/>
    </source>
</evidence>
<evidence type="ECO:0000313" key="9">
    <source>
        <dbReference type="EMBL" id="KAH7538376.1"/>
    </source>
</evidence>
<dbReference type="CDD" id="cd18673">
    <property type="entry name" value="PIN_XRN1-2-like"/>
    <property type="match status" value="1"/>
</dbReference>
<feature type="compositionally biased region" description="Basic residues" evidence="6">
    <location>
        <begin position="1097"/>
        <end position="1106"/>
    </location>
</feature>
<dbReference type="CDD" id="cd09897">
    <property type="entry name" value="H3TH_FEN1-XPG-like"/>
    <property type="match status" value="1"/>
</dbReference>
<keyword evidence="4" id="KW-0378">Hydrolase</keyword>
<reference evidence="9" key="1">
    <citation type="journal article" date="2021" name="Front. Plant Sci.">
        <title>Chromosome-Scale Genome Assembly for Chinese Sour Jujube and Insights Into Its Genome Evolution and Domestication Signature.</title>
        <authorList>
            <person name="Shen L.-Y."/>
            <person name="Luo H."/>
            <person name="Wang X.-L."/>
            <person name="Wang X.-M."/>
            <person name="Qiu X.-J."/>
            <person name="Liu H."/>
            <person name="Zhou S.-S."/>
            <person name="Jia K.-H."/>
            <person name="Nie S."/>
            <person name="Bao Y.-T."/>
            <person name="Zhang R.-G."/>
            <person name="Yun Q.-Z."/>
            <person name="Chai Y.-H."/>
            <person name="Lu J.-Y."/>
            <person name="Li Y."/>
            <person name="Zhao S.-W."/>
            <person name="Mao J.-F."/>
            <person name="Jia S.-G."/>
            <person name="Mao Y.-M."/>
        </authorList>
    </citation>
    <scope>NUCLEOTIDE SEQUENCE</scope>
    <source>
        <strain evidence="9">AT0</strain>
        <tissue evidence="9">Leaf</tissue>
    </source>
</reference>
<sequence>MGIPAFYKWLMDRYPRTVVDAVEEAAGYGGSPIDTTRPNPNGLEFDNLYLDMNGIIHPCFHPEGLPAPKTYDEVFKAVFKYIDKIFSVVRPRKLLFLAIDGVAPRAKMNQQRSRRFKAAKDAADEAVQKQMTGNVCELKEEKFPSLEQSNKLDSNVITPGTEFMSLLSSALRYYINLRMNEDLGWRGLKVILSDASVPGEGEHKVMSYIRLQRNLPGFDPNMSHCLYGLDADLIMLALATHDIHFSILREDVQLRRKNSNRSSKFARHSSLMDQGQVSRFLEQMEPVSENLEAYISRQRFQVFLFFILLYFILFFDDEPSYMWLNILKLRQLFFYEFFLKIWVLREYLVLDMKTTEPKLEGDSERFIDDFVFMCLLVGNDFLPHIPSLEISEGAIDLLMMTYKREFQRMGGYLTNSFEVNLERVQIFIEAVGQYECGIFNKRMQLQKQGELRYQCASKNKVVSNYSTTLKKARVDQDLTNVSILQDSNFNCTSSACGGLDTVIDKPSAMEIQAPLNSACRGLDTVVDNIKFGEEGWKERYYAEKFEVKTKSDFEKMQKHLVREVNIVPYCLEIYRGNMLGHALLLRRSMLLAMVWFSSSTLGKRLTFAWFYPYHYAPLATDFCDIGILKIQFTLGEPFKPFDQLMAVLPAASAHALPSCYRKLMTDKFSPLLDFYPTDFDLDMNGKRFSWQAVCKLPFIEESRLLAEIARVEHTLTDEERLRNNLGLDILFVHMSHPLAVKIVSFSREHTSPLEFPKSEVKQEIDPKFSGGMNGYMVISDKPVQPAQIYSPIEGMEIISNNEVLSIFYKNPPFHAHIPRPPEGVYVPGKSIGKQDTLPPLILWHQKTTVVGRLHFKRIPIPNSICGPPLAKWAHELVSKYYPAKPLNTLVSKRQIGQISADGITSCTNSQTVCVDGRTKNRKRRRKQCSSDAIILADSHVGVKDAISNLYLGEKVALSDNGGDKSCSNERSSKQGNCILDNNRGAEQLSCGLKSSVDGRLVDAEGENVVAESQKRRRKRKRSKGNGMPGNHIARDGMECLSDNAGDKSCSNERSSSQGNCILDNNRGAEQLSCGLKSSVDGRLVDAEGENVVAESQKRRRKRKRSKGNGMPGNHIGREGIECLNSGEAISLVGTESNGNCTNGIKILDSHMADDGCKQTEGIGIPDDHARVGGLACDSNLEKGICSGGAEGEKVVESRKKKRRRKRNKGNGVPETIVGGDGLACSSMREAISAVGTKSNGDWIDGYRILDNHVTGDGQKKTEGTGIPETIVGGDGLACSSMREAISAVGTKSNGDCIDGYRILDNHVTGDGQKKTEGIGIPDGHVGANGLACASKLEEKTCLAGAEGKKVVESRKKKRRRKRNKGNGIPDNSVGGDGSACSNMREEIILVGHESNGDKIHGNRVLDNHVSEDEKKHTLRTGPLDDNEGGGGLACDSNLEKRICIAGNEGEKKVVESQKKKRRKRRKGNGIPEINVGGDGLACSSMREAISVVGTENNRDCIDGCRILDNHVTGDGQTKTEGIGIPDGHVGANGLACDSKLEEKICLAGAEGEKVVESQEKERRWIRNKGNGIPDNSVGGDGSACSNMREEISVVGHESNGDKRHGNRVLDNHVSEDEKKQTLRTGPLDDNEGGGGLACDSNLEGRICLAGNEGEKKVVESQKKKRRKRRKGNGIPEINVGGDGLACSSMREAISVVGTESNRNCIDGCRILDNHVTGDGQTKTEGIGIPDGHVGANGFACDSKLEEKICLAGAEGEKVVESQEKKRRWKLNKGNGIPDNSVGGDGSACSNMREEISVVGHESHGDKRHGNRVLDNHVSEDEKKQTLGTGPLDDNEGGGGLACDSNLEGRICVAGNEGEKKVVESHKKKRRKRRKGNGIPEINVGGDGLACSSMREAISVVGTESNRDCIDGCRILDNHVTGDGQTKTEGIGIPDGHVGANGLACDSKLEEKICLAGAEGEKVVESQEKKRRWKLNKGNGIPDNSVGGDGSACSNMREEISVVGHESHGDKRHGNRVLDNHVSEDEKIQTLGTGPLDDNEGGGGLACDSNLEGRICLAGNEGEKKVVESQKKKRRKRSKGNGIPGSDVGGDGLACLNMSEAINMAGTQSRD</sequence>
<feature type="compositionally biased region" description="Basic residues" evidence="6">
    <location>
        <begin position="1014"/>
        <end position="1023"/>
    </location>
</feature>
<dbReference type="InterPro" id="IPR027073">
    <property type="entry name" value="5_3_exoribonuclease"/>
</dbReference>
<name>A0A978VS51_ZIZJJ</name>
<dbReference type="InterPro" id="IPR004859">
    <property type="entry name" value="Xrn1_N"/>
</dbReference>
<keyword evidence="3" id="KW-0540">Nuclease</keyword>
<comment type="similarity">
    <text evidence="1">Belongs to the 5'-3' exonuclease family. XRN2/RAT1 subfamily.</text>
</comment>
<feature type="region of interest" description="Disordered" evidence="6">
    <location>
        <begin position="1799"/>
        <end position="1837"/>
    </location>
</feature>
<evidence type="ECO:0000313" key="10">
    <source>
        <dbReference type="Proteomes" id="UP000813462"/>
    </source>
</evidence>
<accession>A0A978VS51</accession>
<dbReference type="GO" id="GO:0004534">
    <property type="term" value="F:5'-3' RNA exonuclease activity"/>
    <property type="evidence" value="ECO:0007669"/>
    <property type="project" value="TreeGrafter"/>
</dbReference>
<dbReference type="Proteomes" id="UP000813462">
    <property type="component" value="Unassembled WGS sequence"/>
</dbReference>
<protein>
    <submittedName>
        <fullName evidence="9">Uncharacterized protein</fullName>
    </submittedName>
</protein>
<dbReference type="FunFam" id="1.25.40.1050:FF:000002">
    <property type="entry name" value="5'-3' exoribonuclease"/>
    <property type="match status" value="1"/>
</dbReference>
<dbReference type="EMBL" id="JAEACU010000003">
    <property type="protein sequence ID" value="KAH7538376.1"/>
    <property type="molecule type" value="Genomic_DNA"/>
</dbReference>
<dbReference type="Pfam" id="PF17846">
    <property type="entry name" value="XRN_M"/>
    <property type="match status" value="2"/>
</dbReference>
<evidence type="ECO:0000256" key="3">
    <source>
        <dbReference type="ARBA" id="ARBA00022722"/>
    </source>
</evidence>
<feature type="region of interest" description="Disordered" evidence="6">
    <location>
        <begin position="1090"/>
        <end position="1116"/>
    </location>
</feature>
<dbReference type="GO" id="GO:0005634">
    <property type="term" value="C:nucleus"/>
    <property type="evidence" value="ECO:0007669"/>
    <property type="project" value="TreeGrafter"/>
</dbReference>
<evidence type="ECO:0000259" key="7">
    <source>
        <dbReference type="Pfam" id="PF03159"/>
    </source>
</evidence>
<feature type="compositionally biased region" description="Basic and acidic residues" evidence="6">
    <location>
        <begin position="1811"/>
        <end position="1824"/>
    </location>
</feature>
<feature type="region of interest" description="Disordered" evidence="6">
    <location>
        <begin position="1594"/>
        <end position="1635"/>
    </location>
</feature>
<feature type="region of interest" description="Disordered" evidence="6">
    <location>
        <begin position="1007"/>
        <end position="1037"/>
    </location>
</feature>
<keyword evidence="2" id="KW-0507">mRNA processing</keyword>
<comment type="caution">
    <text evidence="9">The sequence shown here is derived from an EMBL/GenBank/DDBJ whole genome shotgun (WGS) entry which is preliminary data.</text>
</comment>
<feature type="region of interest" description="Disordered" evidence="6">
    <location>
        <begin position="1410"/>
        <end position="1430"/>
    </location>
</feature>
<feature type="region of interest" description="Disordered" evidence="6">
    <location>
        <begin position="2003"/>
        <end position="2023"/>
    </location>
</feature>
<feature type="compositionally biased region" description="Basic and acidic residues" evidence="6">
    <location>
        <begin position="1598"/>
        <end position="1620"/>
    </location>
</feature>
<organism evidence="9 10">
    <name type="scientific">Ziziphus jujuba var. spinosa</name>
    <dbReference type="NCBI Taxonomy" id="714518"/>
    <lineage>
        <taxon>Eukaryota</taxon>
        <taxon>Viridiplantae</taxon>
        <taxon>Streptophyta</taxon>
        <taxon>Embryophyta</taxon>
        <taxon>Tracheophyta</taxon>
        <taxon>Spermatophyta</taxon>
        <taxon>Magnoliopsida</taxon>
        <taxon>eudicotyledons</taxon>
        <taxon>Gunneridae</taxon>
        <taxon>Pentapetalae</taxon>
        <taxon>rosids</taxon>
        <taxon>fabids</taxon>
        <taxon>Rosales</taxon>
        <taxon>Rhamnaceae</taxon>
        <taxon>Paliureae</taxon>
        <taxon>Ziziphus</taxon>
    </lineage>
</organism>
<dbReference type="Gene3D" id="1.25.40.1050">
    <property type="match status" value="1"/>
</dbReference>
<dbReference type="GO" id="GO:0006397">
    <property type="term" value="P:mRNA processing"/>
    <property type="evidence" value="ECO:0007669"/>
    <property type="project" value="UniProtKB-KW"/>
</dbReference>
<evidence type="ECO:0000256" key="1">
    <source>
        <dbReference type="ARBA" id="ARBA00006994"/>
    </source>
</evidence>
<dbReference type="InterPro" id="IPR041412">
    <property type="entry name" value="Xrn1_helical"/>
</dbReference>
<feature type="compositionally biased region" description="Basic residues" evidence="6">
    <location>
        <begin position="1354"/>
        <end position="1364"/>
    </location>
</feature>
<dbReference type="PANTHER" id="PTHR12341:SF53">
    <property type="entry name" value="5'-3' EXORIBONUCLEASE"/>
    <property type="match status" value="1"/>
</dbReference>
<evidence type="ECO:0000256" key="6">
    <source>
        <dbReference type="SAM" id="MobiDB-lite"/>
    </source>
</evidence>
<dbReference type="GO" id="GO:0003723">
    <property type="term" value="F:RNA binding"/>
    <property type="evidence" value="ECO:0007669"/>
    <property type="project" value="TreeGrafter"/>
</dbReference>
<evidence type="ECO:0000256" key="4">
    <source>
        <dbReference type="ARBA" id="ARBA00022801"/>
    </source>
</evidence>
<feature type="domain" description="Xrn1 helical" evidence="8">
    <location>
        <begin position="362"/>
        <end position="561"/>
    </location>
</feature>